<reference evidence="10 11" key="1">
    <citation type="submission" date="2012-05" db="EMBL/GenBank/DDBJ databases">
        <title>Genome sequence of Nitritalea halalkaliphila LW7.</title>
        <authorList>
            <person name="Jangir P.K."/>
            <person name="Singh A."/>
            <person name="Shivaji S."/>
            <person name="Sharma R."/>
        </authorList>
    </citation>
    <scope>NUCLEOTIDE SEQUENCE [LARGE SCALE GENOMIC DNA]</scope>
    <source>
        <strain evidence="10 11">LW7</strain>
    </source>
</reference>
<keyword evidence="6" id="KW-0648">Protein biosynthesis</keyword>
<dbReference type="GO" id="GO:0005829">
    <property type="term" value="C:cytosol"/>
    <property type="evidence" value="ECO:0007669"/>
    <property type="project" value="TreeGrafter"/>
</dbReference>
<dbReference type="PANTHER" id="PTHR43740">
    <property type="entry name" value="LEUCYL-TRNA SYNTHETASE"/>
    <property type="match status" value="1"/>
</dbReference>
<dbReference type="SUPFAM" id="SSF47323">
    <property type="entry name" value="Anticodon-binding domain of a subclass of class I aminoacyl-tRNA synthetases"/>
    <property type="match status" value="1"/>
</dbReference>
<evidence type="ECO:0000256" key="8">
    <source>
        <dbReference type="ARBA" id="ARBA00047469"/>
    </source>
</evidence>
<dbReference type="Gene3D" id="1.10.730.10">
    <property type="entry name" value="Isoleucyl-tRNA Synthetase, Domain 1"/>
    <property type="match status" value="1"/>
</dbReference>
<feature type="domain" description="Methionyl/Valyl/Leucyl/Isoleucyl-tRNA synthetase anticodon-binding" evidence="9">
    <location>
        <begin position="13"/>
        <end position="82"/>
    </location>
</feature>
<evidence type="ECO:0000256" key="4">
    <source>
        <dbReference type="ARBA" id="ARBA00022741"/>
    </source>
</evidence>
<dbReference type="GO" id="GO:0005524">
    <property type="term" value="F:ATP binding"/>
    <property type="evidence" value="ECO:0007669"/>
    <property type="project" value="UniProtKB-KW"/>
</dbReference>
<dbReference type="EMBL" id="AJYA01000042">
    <property type="protein sequence ID" value="EIM74491.1"/>
    <property type="molecule type" value="Genomic_DNA"/>
</dbReference>
<dbReference type="Proteomes" id="UP000005551">
    <property type="component" value="Unassembled WGS sequence"/>
</dbReference>
<dbReference type="GO" id="GO:0004823">
    <property type="term" value="F:leucine-tRNA ligase activity"/>
    <property type="evidence" value="ECO:0007669"/>
    <property type="project" value="UniProtKB-EC"/>
</dbReference>
<dbReference type="AlphaFoldDB" id="I5BY39"/>
<sequence>MNELTALKCNKRAILTPLTLTIAPYAPHIAEELWALLGHTGSIQEARFPAYDEQFLQEDAHEYPVSFNGKMRVKLSLSLGLTKAEIEEAVLADEAVQRILEGKAPKKVIVVPGKIVNLVV</sequence>
<dbReference type="EC" id="6.1.1.4" evidence="2"/>
<evidence type="ECO:0000256" key="1">
    <source>
        <dbReference type="ARBA" id="ARBA00005594"/>
    </source>
</evidence>
<keyword evidence="11" id="KW-1185">Reference proteome</keyword>
<keyword evidence="5" id="KW-0067">ATP-binding</keyword>
<dbReference type="InterPro" id="IPR002302">
    <property type="entry name" value="Leu-tRNA-ligase"/>
</dbReference>
<evidence type="ECO:0000256" key="2">
    <source>
        <dbReference type="ARBA" id="ARBA00013164"/>
    </source>
</evidence>
<gene>
    <name evidence="10" type="primary">leuS</name>
    <name evidence="10" type="ORF">A3SI_15875</name>
</gene>
<accession>I5BY39</accession>
<evidence type="ECO:0000256" key="5">
    <source>
        <dbReference type="ARBA" id="ARBA00022840"/>
    </source>
</evidence>
<dbReference type="InterPro" id="IPR009080">
    <property type="entry name" value="tRNAsynth_Ia_anticodon-bd"/>
</dbReference>
<dbReference type="Pfam" id="PF08264">
    <property type="entry name" value="Anticodon_1"/>
    <property type="match status" value="1"/>
</dbReference>
<evidence type="ECO:0000259" key="9">
    <source>
        <dbReference type="Pfam" id="PF08264"/>
    </source>
</evidence>
<evidence type="ECO:0000256" key="3">
    <source>
        <dbReference type="ARBA" id="ARBA00022598"/>
    </source>
</evidence>
<comment type="caution">
    <text evidence="10">The sequence shown here is derived from an EMBL/GenBank/DDBJ whole genome shotgun (WGS) entry which is preliminary data.</text>
</comment>
<dbReference type="STRING" id="1189621.A3SI_15875"/>
<dbReference type="PANTHER" id="PTHR43740:SF2">
    <property type="entry name" value="LEUCINE--TRNA LIGASE, MITOCHONDRIAL"/>
    <property type="match status" value="1"/>
</dbReference>
<keyword evidence="7" id="KW-0030">Aminoacyl-tRNA synthetase</keyword>
<dbReference type="PATRIC" id="fig|1189621.3.peg.3307"/>
<evidence type="ECO:0000256" key="7">
    <source>
        <dbReference type="ARBA" id="ARBA00023146"/>
    </source>
</evidence>
<name>I5BY39_9BACT</name>
<comment type="catalytic activity">
    <reaction evidence="8">
        <text>tRNA(Leu) + L-leucine + ATP = L-leucyl-tRNA(Leu) + AMP + diphosphate</text>
        <dbReference type="Rhea" id="RHEA:11688"/>
        <dbReference type="Rhea" id="RHEA-COMP:9613"/>
        <dbReference type="Rhea" id="RHEA-COMP:9622"/>
        <dbReference type="ChEBI" id="CHEBI:30616"/>
        <dbReference type="ChEBI" id="CHEBI:33019"/>
        <dbReference type="ChEBI" id="CHEBI:57427"/>
        <dbReference type="ChEBI" id="CHEBI:78442"/>
        <dbReference type="ChEBI" id="CHEBI:78494"/>
        <dbReference type="ChEBI" id="CHEBI:456215"/>
        <dbReference type="EC" id="6.1.1.4"/>
    </reaction>
</comment>
<evidence type="ECO:0000313" key="11">
    <source>
        <dbReference type="Proteomes" id="UP000005551"/>
    </source>
</evidence>
<dbReference type="InterPro" id="IPR013155">
    <property type="entry name" value="M/V/L/I-tRNA-synth_anticd-bd"/>
</dbReference>
<keyword evidence="3 10" id="KW-0436">Ligase</keyword>
<dbReference type="GO" id="GO:0006429">
    <property type="term" value="P:leucyl-tRNA aminoacylation"/>
    <property type="evidence" value="ECO:0007669"/>
    <property type="project" value="InterPro"/>
</dbReference>
<evidence type="ECO:0000313" key="10">
    <source>
        <dbReference type="EMBL" id="EIM74491.1"/>
    </source>
</evidence>
<evidence type="ECO:0000256" key="6">
    <source>
        <dbReference type="ARBA" id="ARBA00022917"/>
    </source>
</evidence>
<comment type="similarity">
    <text evidence="1">Belongs to the class-I aminoacyl-tRNA synthetase family.</text>
</comment>
<keyword evidence="4" id="KW-0547">Nucleotide-binding</keyword>
<protein>
    <recommendedName>
        <fullName evidence="2">leucine--tRNA ligase</fullName>
        <ecNumber evidence="2">6.1.1.4</ecNumber>
    </recommendedName>
</protein>
<proteinExistence type="inferred from homology"/>
<organism evidence="10 11">
    <name type="scientific">Nitritalea halalkaliphila LW7</name>
    <dbReference type="NCBI Taxonomy" id="1189621"/>
    <lineage>
        <taxon>Bacteria</taxon>
        <taxon>Pseudomonadati</taxon>
        <taxon>Bacteroidota</taxon>
        <taxon>Cytophagia</taxon>
        <taxon>Cytophagales</taxon>
        <taxon>Cyclobacteriaceae</taxon>
        <taxon>Nitritalea</taxon>
    </lineage>
</organism>